<dbReference type="Pfam" id="PF20965">
    <property type="entry name" value="DZF_C"/>
    <property type="match status" value="3"/>
</dbReference>
<dbReference type="Proteomes" id="UP000618051">
    <property type="component" value="Unassembled WGS sequence"/>
</dbReference>
<keyword evidence="6" id="KW-0539">Nucleus</keyword>
<dbReference type="PROSITE" id="PS51703">
    <property type="entry name" value="DZF"/>
    <property type="match status" value="1"/>
</dbReference>
<evidence type="ECO:0000256" key="3">
    <source>
        <dbReference type="ARBA" id="ARBA00023125"/>
    </source>
</evidence>
<feature type="domain" description="DZF" evidence="8">
    <location>
        <begin position="5"/>
        <end position="456"/>
    </location>
</feature>
<dbReference type="FunFam" id="3.30.460.10:FF:000093">
    <property type="entry name" value="Interleukin enhancer-binding factor 2"/>
    <property type="match status" value="1"/>
</dbReference>
<evidence type="ECO:0000256" key="5">
    <source>
        <dbReference type="ARBA" id="ARBA00023163"/>
    </source>
</evidence>
<dbReference type="Gene3D" id="3.30.460.10">
    <property type="entry name" value="Beta Polymerase, domain 2"/>
    <property type="match status" value="1"/>
</dbReference>
<reference evidence="9" key="1">
    <citation type="submission" date="2020-10" db="EMBL/GenBank/DDBJ databases">
        <title>Feather gene expression reveals the developmental basis of iridescence in African starlings.</title>
        <authorList>
            <person name="Rubenstein D.R."/>
        </authorList>
    </citation>
    <scope>NUCLEOTIDE SEQUENCE</scope>
    <source>
        <strain evidence="9">SS15</strain>
        <tissue evidence="9">Liver</tissue>
    </source>
</reference>
<feature type="compositionally biased region" description="Acidic residues" evidence="7">
    <location>
        <begin position="453"/>
        <end position="475"/>
    </location>
</feature>
<dbReference type="SMART" id="SM00572">
    <property type="entry name" value="DZF"/>
    <property type="match status" value="1"/>
</dbReference>
<sequence>MGCEMAFPRVKPAADETAFSEALLKRNQDLAPTAAEQASILSLVTKINNVIDNLIVAPGTFEVQIEEVRQVGSYKKGTMTTGHNVADLVVILKILPTCECHLGGLGAALVEAVAALGNKVVESLRAQDPGEVLTMLTNETGFEISSADATVKILITTVPPNLRKLDPELHLDIKVLQSALAAIRHARWFEENASQSTVKVLIRLLKDLRIRFPGFEPLTPWILDLLVGVADGPIPILIPAGAGILTSGWDCSVLPALIPVPFPLQGHYAVMNNPTRQPLALNIAYRCRNFPGTNSHWNLTGWLGDKSSSSSWDFLALFLLFNPECAVCRRCLQILAAGLFLPGSVGITDPCESGNFRVHTVMTLEQQVRRGPRRAGGVPVPTLTRPSVPCPQDMVCYTAQTLVRILSHGGYRKILGQEGDASYLASEMSTWDGVIVTPSEKAYEKPPEKKEGEEEEENQEEPAAGEEEESMETQE</sequence>
<protein>
    <recommendedName>
        <fullName evidence="8">DZF domain-containing protein</fullName>
    </recommendedName>
</protein>
<dbReference type="EMBL" id="JADDUC010000267">
    <property type="protein sequence ID" value="KAG0114732.1"/>
    <property type="molecule type" value="Genomic_DNA"/>
</dbReference>
<dbReference type="InterPro" id="IPR049402">
    <property type="entry name" value="DZF_dom_C"/>
</dbReference>
<dbReference type="PANTHER" id="PTHR46447:SF1">
    <property type="entry name" value="INTERLEUKIN ENHANCER-BINDING FACTOR 2"/>
    <property type="match status" value="1"/>
</dbReference>
<dbReference type="InterPro" id="IPR052134">
    <property type="entry name" value="ILF2"/>
</dbReference>
<dbReference type="FunFam" id="1.10.1410.40:FF:000010">
    <property type="entry name" value="Interleukin enhancer-binding factor 2"/>
    <property type="match status" value="1"/>
</dbReference>
<organism evidence="9">
    <name type="scientific">Lamprotornis superbus</name>
    <dbReference type="NCBI Taxonomy" id="245042"/>
    <lineage>
        <taxon>Eukaryota</taxon>
        <taxon>Metazoa</taxon>
        <taxon>Chordata</taxon>
        <taxon>Craniata</taxon>
        <taxon>Vertebrata</taxon>
        <taxon>Euteleostomi</taxon>
        <taxon>Archelosauria</taxon>
        <taxon>Archosauria</taxon>
        <taxon>Dinosauria</taxon>
        <taxon>Saurischia</taxon>
        <taxon>Theropoda</taxon>
        <taxon>Coelurosauria</taxon>
        <taxon>Aves</taxon>
        <taxon>Neognathae</taxon>
        <taxon>Neoaves</taxon>
        <taxon>Telluraves</taxon>
        <taxon>Australaves</taxon>
        <taxon>Passeriformes</taxon>
        <taxon>Sturnidae</taxon>
        <taxon>Lamprotornis</taxon>
    </lineage>
</organism>
<comment type="caution">
    <text evidence="9">The sequence shown here is derived from an EMBL/GenBank/DDBJ whole genome shotgun (WGS) entry which is preliminary data.</text>
</comment>
<accession>A0A835NFY5</accession>
<dbReference type="EMBL" id="JADDUC020000033">
    <property type="protein sequence ID" value="KAI1229984.1"/>
    <property type="molecule type" value="Genomic_DNA"/>
</dbReference>
<evidence type="ECO:0000256" key="1">
    <source>
        <dbReference type="ARBA" id="ARBA00004123"/>
    </source>
</evidence>
<evidence type="ECO:0000313" key="11">
    <source>
        <dbReference type="Proteomes" id="UP000618051"/>
    </source>
</evidence>
<dbReference type="InterPro" id="IPR043519">
    <property type="entry name" value="NT_sf"/>
</dbReference>
<reference evidence="10 11" key="2">
    <citation type="journal article" date="2021" name="J. Hered.">
        <title>Feather Gene Expression Elucidates the Developmental Basis of Plumage Iridescence in African Starlings.</title>
        <authorList>
            <person name="Rubenstein D.R."/>
            <person name="Corvelo A."/>
            <person name="MacManes M.D."/>
            <person name="Maia R."/>
            <person name="Narzisi G."/>
            <person name="Rousaki A."/>
            <person name="Vandenabeele P."/>
            <person name="Shawkey M.D."/>
            <person name="Solomon J."/>
        </authorList>
    </citation>
    <scope>NUCLEOTIDE SEQUENCE [LARGE SCALE GENOMIC DNA]</scope>
    <source>
        <strain evidence="10">SS15</strain>
    </source>
</reference>
<gene>
    <name evidence="10" type="ORF">IHE44_0010698</name>
    <name evidence="9" type="ORF">IHE44_007259</name>
</gene>
<dbReference type="GO" id="GO:0003677">
    <property type="term" value="F:DNA binding"/>
    <property type="evidence" value="ECO:0007669"/>
    <property type="project" value="UniProtKB-KW"/>
</dbReference>
<dbReference type="GO" id="GO:0003725">
    <property type="term" value="F:double-stranded RNA binding"/>
    <property type="evidence" value="ECO:0007669"/>
    <property type="project" value="TreeGrafter"/>
</dbReference>
<dbReference type="PROSITE" id="PS50152">
    <property type="entry name" value="25A_SYNTH_3"/>
    <property type="match status" value="1"/>
</dbReference>
<evidence type="ECO:0000259" key="8">
    <source>
        <dbReference type="PROSITE" id="PS51703"/>
    </source>
</evidence>
<dbReference type="GO" id="GO:0045893">
    <property type="term" value="P:positive regulation of DNA-templated transcription"/>
    <property type="evidence" value="ECO:0007669"/>
    <property type="project" value="TreeGrafter"/>
</dbReference>
<keyword evidence="5" id="KW-0804">Transcription</keyword>
<dbReference type="OrthoDB" id="5775647at2759"/>
<dbReference type="Gene3D" id="1.10.1410.40">
    <property type="match status" value="1"/>
</dbReference>
<keyword evidence="11" id="KW-1185">Reference proteome</keyword>
<feature type="region of interest" description="Disordered" evidence="7">
    <location>
        <begin position="437"/>
        <end position="475"/>
    </location>
</feature>
<evidence type="ECO:0000256" key="4">
    <source>
        <dbReference type="ARBA" id="ARBA00023159"/>
    </source>
</evidence>
<dbReference type="AlphaFoldDB" id="A0A835NFY5"/>
<evidence type="ECO:0000313" key="9">
    <source>
        <dbReference type="EMBL" id="KAG0114732.1"/>
    </source>
</evidence>
<dbReference type="InterPro" id="IPR006561">
    <property type="entry name" value="DZF_dom"/>
</dbReference>
<feature type="compositionally biased region" description="Basic and acidic residues" evidence="7">
    <location>
        <begin position="441"/>
        <end position="452"/>
    </location>
</feature>
<evidence type="ECO:0000256" key="2">
    <source>
        <dbReference type="ARBA" id="ARBA00023015"/>
    </source>
</evidence>
<dbReference type="PANTHER" id="PTHR46447">
    <property type="entry name" value="INTERLEUKIN ENHANCER-BINDING FACTOR"/>
    <property type="match status" value="1"/>
</dbReference>
<keyword evidence="3" id="KW-0238">DNA-binding</keyword>
<dbReference type="Pfam" id="PF07528">
    <property type="entry name" value="DZF_N"/>
    <property type="match status" value="1"/>
</dbReference>
<evidence type="ECO:0000313" key="10">
    <source>
        <dbReference type="EMBL" id="KAI1229984.1"/>
    </source>
</evidence>
<name>A0A835NFY5_9PASS</name>
<evidence type="ECO:0000256" key="6">
    <source>
        <dbReference type="ARBA" id="ARBA00023242"/>
    </source>
</evidence>
<dbReference type="SUPFAM" id="SSF81301">
    <property type="entry name" value="Nucleotidyltransferase"/>
    <property type="match status" value="1"/>
</dbReference>
<keyword evidence="4" id="KW-0010">Activator</keyword>
<dbReference type="GO" id="GO:0071013">
    <property type="term" value="C:catalytic step 2 spliceosome"/>
    <property type="evidence" value="ECO:0007669"/>
    <property type="project" value="TreeGrafter"/>
</dbReference>
<reference evidence="10" key="3">
    <citation type="submission" date="2022-01" db="EMBL/GenBank/DDBJ databases">
        <authorList>
            <person name="Rubenstein D.R."/>
        </authorList>
    </citation>
    <scope>NUCLEOTIDE SEQUENCE</scope>
    <source>
        <strain evidence="10">SS15</strain>
        <tissue evidence="10">Liver</tissue>
    </source>
</reference>
<dbReference type="InterPro" id="IPR049401">
    <property type="entry name" value="DZF_dom_N"/>
</dbReference>
<evidence type="ECO:0000256" key="7">
    <source>
        <dbReference type="SAM" id="MobiDB-lite"/>
    </source>
</evidence>
<comment type="subcellular location">
    <subcellularLocation>
        <location evidence="1">Nucleus</location>
    </subcellularLocation>
</comment>
<proteinExistence type="predicted"/>
<keyword evidence="2" id="KW-0805">Transcription regulation</keyword>